<dbReference type="EMBL" id="BK015304">
    <property type="protein sequence ID" value="DAE00555.1"/>
    <property type="molecule type" value="Genomic_DNA"/>
</dbReference>
<evidence type="ECO:0000313" key="1">
    <source>
        <dbReference type="EMBL" id="DAE00555.1"/>
    </source>
</evidence>
<name>A0A8S5P274_9CAUD</name>
<protein>
    <submittedName>
        <fullName evidence="1">Uncharacterized protein</fullName>
    </submittedName>
</protein>
<reference evidence="1" key="1">
    <citation type="journal article" date="2021" name="Proc. Natl. Acad. Sci. U.S.A.">
        <title>A Catalog of Tens of Thousands of Viruses from Human Metagenomes Reveals Hidden Associations with Chronic Diseases.</title>
        <authorList>
            <person name="Tisza M.J."/>
            <person name="Buck C.B."/>
        </authorList>
    </citation>
    <scope>NUCLEOTIDE SEQUENCE</scope>
    <source>
        <strain evidence="1">CtjOQ18</strain>
    </source>
</reference>
<proteinExistence type="predicted"/>
<sequence length="89" mass="10283">MMDTPGAEHNIILIVVVYAVCSTSCNRRECAPNITAPACGFWIIKIFQFYFSSNQTARPRQCWRLCVKPELKRVKRISVFFSLVDLNRI</sequence>
<accession>A0A8S5P274</accession>
<organism evidence="1">
    <name type="scientific">Peduovirinae sp. ctjOQ18</name>
    <dbReference type="NCBI Taxonomy" id="2825161"/>
    <lineage>
        <taxon>Viruses</taxon>
        <taxon>Duplodnaviria</taxon>
        <taxon>Heunggongvirae</taxon>
        <taxon>Uroviricota</taxon>
        <taxon>Caudoviricetes</taxon>
        <taxon>Peduoviridae</taxon>
    </lineage>
</organism>